<accession>F9S491</accession>
<name>F9S491_9VIBR</name>
<keyword evidence="2" id="KW-1185">Reference proteome</keyword>
<sequence>MSEILQFREVKMKGWLRLGTRAIGTEIMNSRGRSQTQFIMQSCDTKIAVM</sequence>
<gene>
    <name evidence="1" type="ORF">VII00023_12696</name>
</gene>
<reference evidence="1 2" key="1">
    <citation type="journal article" date="2012" name="Int. J. Syst. Evol. Microbiol.">
        <title>Vibrio caribbeanicus sp. nov., isolated from the marine sponge Scleritoderma cyanea.</title>
        <authorList>
            <person name="Hoffmann M."/>
            <person name="Monday S.R."/>
            <person name="Allard M.W."/>
            <person name="Strain E.A."/>
            <person name="Whittaker P."/>
            <person name="Naum M."/>
            <person name="McCarthy P.J."/>
            <person name="Lopez J.V."/>
            <person name="Fischer M."/>
            <person name="Brown E.W."/>
        </authorList>
    </citation>
    <scope>NUCLEOTIDE SEQUENCE [LARGE SCALE GENOMIC DNA]</scope>
    <source>
        <strain evidence="1 2">ATCC 700023</strain>
    </source>
</reference>
<evidence type="ECO:0000313" key="2">
    <source>
        <dbReference type="Proteomes" id="UP000004605"/>
    </source>
</evidence>
<comment type="caution">
    <text evidence="1">The sequence shown here is derived from an EMBL/GenBank/DDBJ whole genome shotgun (WGS) entry which is preliminary data.</text>
</comment>
<protein>
    <submittedName>
        <fullName evidence="1">Uncharacterized protein</fullName>
    </submittedName>
</protein>
<organism evidence="1 2">
    <name type="scientific">Vibrio ichthyoenteri ATCC 700023</name>
    <dbReference type="NCBI Taxonomy" id="870968"/>
    <lineage>
        <taxon>Bacteria</taxon>
        <taxon>Pseudomonadati</taxon>
        <taxon>Pseudomonadota</taxon>
        <taxon>Gammaproteobacteria</taxon>
        <taxon>Vibrionales</taxon>
        <taxon>Vibrionaceae</taxon>
        <taxon>Vibrio</taxon>
    </lineage>
</organism>
<dbReference type="Proteomes" id="UP000004605">
    <property type="component" value="Unassembled WGS sequence"/>
</dbReference>
<proteinExistence type="predicted"/>
<dbReference type="AlphaFoldDB" id="F9S491"/>
<dbReference type="EMBL" id="AFWF01000194">
    <property type="protein sequence ID" value="EGU37307.1"/>
    <property type="molecule type" value="Genomic_DNA"/>
</dbReference>
<evidence type="ECO:0000313" key="1">
    <source>
        <dbReference type="EMBL" id="EGU37307.1"/>
    </source>
</evidence>